<sequence>MKFMGDHPPRGQTEQDVVCQFLKVRSFLTHVWNRMTICLQTYFVISVPRAKFRGLGDKVTDWALPTLTGEYGPLKDEAYCQLLKQITANTSSKPDSSQRGWRLLYILSAYYRCSEVLKPYLLKFLQDTSKGPGVLFQGIAKACEQNLRKTLQCGGRRVFPGNMELKAMVAGRSSKRQLILIPGGIERHLKIKTCTVALDVIEEVCYEMGLQKAETMQEYAIFVVTNKGQHVRPLNKKEYILDIATEAEQTDSSYSFWFRRVIWTQPLKFDNELCVTMHFNQAFPDYLKGLLSVLPQGKLGEQQCQQMCKLAALQHRAKDSIYLPTIRDVQDCVPAKFFGLRRPQQWLNMVTQHMQQVQALSPHQARAQFLGRSNIYFLSAVCLNALTAIAPARNLKRLKPDLGKKLFVYPFVGADGEIPPEGGAVHAHTEAYSWLQLPLRGGHTGRPDVPAHHAASAGAGSPGNTDTTPPSHFSPIIQLPWLIATHRLCSASNSFYLQ</sequence>
<dbReference type="InterPro" id="IPR051567">
    <property type="entry name" value="Unconventional_Myosin_ATPase"/>
</dbReference>
<keyword evidence="2" id="KW-0963">Cytoplasm</keyword>
<dbReference type="SUPFAM" id="SSF54236">
    <property type="entry name" value="Ubiquitin-like"/>
    <property type="match status" value="1"/>
</dbReference>
<dbReference type="Gene3D" id="1.25.40.530">
    <property type="entry name" value="MyTH4 domain"/>
    <property type="match status" value="1"/>
</dbReference>
<dbReference type="SUPFAM" id="SSF47031">
    <property type="entry name" value="Second domain of FERM"/>
    <property type="match status" value="1"/>
</dbReference>
<accession>A0A3B3SW88</accession>
<dbReference type="InterPro" id="IPR035963">
    <property type="entry name" value="FERM_2"/>
</dbReference>
<dbReference type="Pfam" id="PF00788">
    <property type="entry name" value="RA"/>
    <property type="match status" value="1"/>
</dbReference>
<proteinExistence type="predicted"/>
<feature type="region of interest" description="Disordered" evidence="5">
    <location>
        <begin position="445"/>
        <end position="470"/>
    </location>
</feature>
<name>A0A3B3SW88_9TELE</name>
<dbReference type="InterPro" id="IPR000857">
    <property type="entry name" value="MyTH4_dom"/>
</dbReference>
<dbReference type="InterPro" id="IPR000159">
    <property type="entry name" value="RA_dom"/>
</dbReference>
<evidence type="ECO:0000256" key="3">
    <source>
        <dbReference type="ARBA" id="ARBA00022737"/>
    </source>
</evidence>
<dbReference type="GO" id="GO:0003779">
    <property type="term" value="F:actin binding"/>
    <property type="evidence" value="ECO:0007669"/>
    <property type="project" value="UniProtKB-KW"/>
</dbReference>
<keyword evidence="9" id="KW-1185">Reference proteome</keyword>
<dbReference type="PROSITE" id="PS50200">
    <property type="entry name" value="RA"/>
    <property type="match status" value="1"/>
</dbReference>
<dbReference type="GO" id="GO:0005737">
    <property type="term" value="C:cytoplasm"/>
    <property type="evidence" value="ECO:0007669"/>
    <property type="project" value="UniProtKB-SubCell"/>
</dbReference>
<keyword evidence="4" id="KW-0009">Actin-binding</keyword>
<dbReference type="AlphaFoldDB" id="A0A3B3SW88"/>
<feature type="domain" description="MyTH4" evidence="7">
    <location>
        <begin position="1"/>
        <end position="169"/>
    </location>
</feature>
<dbReference type="GeneTree" id="ENSGT00930000151032"/>
<evidence type="ECO:0000313" key="8">
    <source>
        <dbReference type="Ensembl" id="ENSPKIP00000034518.1"/>
    </source>
</evidence>
<dbReference type="CDD" id="cd14473">
    <property type="entry name" value="FERM_B-lobe"/>
    <property type="match status" value="1"/>
</dbReference>
<feature type="compositionally biased region" description="Low complexity" evidence="5">
    <location>
        <begin position="452"/>
        <end position="463"/>
    </location>
</feature>
<dbReference type="Proteomes" id="UP000261540">
    <property type="component" value="Unplaced"/>
</dbReference>
<organism evidence="8 9">
    <name type="scientific">Paramormyrops kingsleyae</name>
    <dbReference type="NCBI Taxonomy" id="1676925"/>
    <lineage>
        <taxon>Eukaryota</taxon>
        <taxon>Metazoa</taxon>
        <taxon>Chordata</taxon>
        <taxon>Craniata</taxon>
        <taxon>Vertebrata</taxon>
        <taxon>Euteleostomi</taxon>
        <taxon>Actinopterygii</taxon>
        <taxon>Neopterygii</taxon>
        <taxon>Teleostei</taxon>
        <taxon>Osteoglossocephala</taxon>
        <taxon>Osteoglossomorpha</taxon>
        <taxon>Osteoglossiformes</taxon>
        <taxon>Mormyridae</taxon>
        <taxon>Paramormyrops</taxon>
    </lineage>
</organism>
<evidence type="ECO:0000256" key="5">
    <source>
        <dbReference type="SAM" id="MobiDB-lite"/>
    </source>
</evidence>
<evidence type="ECO:0000256" key="4">
    <source>
        <dbReference type="ARBA" id="ARBA00023203"/>
    </source>
</evidence>
<evidence type="ECO:0000259" key="7">
    <source>
        <dbReference type="PROSITE" id="PS51016"/>
    </source>
</evidence>
<dbReference type="InterPro" id="IPR038185">
    <property type="entry name" value="MyTH4_dom_sf"/>
</dbReference>
<reference evidence="8" key="1">
    <citation type="submission" date="2025-08" db="UniProtKB">
        <authorList>
            <consortium name="Ensembl"/>
        </authorList>
    </citation>
    <scope>IDENTIFICATION</scope>
</reference>
<dbReference type="STRING" id="1676925.ENSPKIP00000034518"/>
<dbReference type="GO" id="GO:0005856">
    <property type="term" value="C:cytoskeleton"/>
    <property type="evidence" value="ECO:0007669"/>
    <property type="project" value="InterPro"/>
</dbReference>
<dbReference type="Gene3D" id="3.10.20.90">
    <property type="entry name" value="Phosphatidylinositol 3-kinase Catalytic Subunit, Chain A, domain 1"/>
    <property type="match status" value="1"/>
</dbReference>
<dbReference type="PROSITE" id="PS51016">
    <property type="entry name" value="MYTH4"/>
    <property type="match status" value="1"/>
</dbReference>
<dbReference type="InterPro" id="IPR029071">
    <property type="entry name" value="Ubiquitin-like_domsf"/>
</dbReference>
<evidence type="ECO:0000313" key="9">
    <source>
        <dbReference type="Proteomes" id="UP000261540"/>
    </source>
</evidence>
<dbReference type="GO" id="GO:0007165">
    <property type="term" value="P:signal transduction"/>
    <property type="evidence" value="ECO:0007669"/>
    <property type="project" value="InterPro"/>
</dbReference>
<dbReference type="PANTHER" id="PTHR22692">
    <property type="entry name" value="MYOSIN VII, XV"/>
    <property type="match status" value="1"/>
</dbReference>
<dbReference type="SMART" id="SM00139">
    <property type="entry name" value="MyTH4"/>
    <property type="match status" value="1"/>
</dbReference>
<keyword evidence="3" id="KW-0677">Repeat</keyword>
<dbReference type="Ensembl" id="ENSPKIT00000015433.1">
    <property type="protein sequence ID" value="ENSPKIP00000034518.1"/>
    <property type="gene ID" value="ENSPKIG00000013806.1"/>
</dbReference>
<evidence type="ECO:0000256" key="1">
    <source>
        <dbReference type="ARBA" id="ARBA00004496"/>
    </source>
</evidence>
<evidence type="ECO:0000256" key="2">
    <source>
        <dbReference type="ARBA" id="ARBA00022490"/>
    </source>
</evidence>
<evidence type="ECO:0000259" key="6">
    <source>
        <dbReference type="PROSITE" id="PS50200"/>
    </source>
</evidence>
<dbReference type="PANTHER" id="PTHR22692:SF21">
    <property type="entry name" value="MYOSIN XVA"/>
    <property type="match status" value="1"/>
</dbReference>
<dbReference type="InterPro" id="IPR019748">
    <property type="entry name" value="FERM_central"/>
</dbReference>
<comment type="subcellular location">
    <subcellularLocation>
        <location evidence="1">Cytoplasm</location>
    </subcellularLocation>
</comment>
<protein>
    <submittedName>
        <fullName evidence="8">Uncharacterized protein</fullName>
    </submittedName>
</protein>
<reference evidence="8" key="2">
    <citation type="submission" date="2025-09" db="UniProtKB">
        <authorList>
            <consortium name="Ensembl"/>
        </authorList>
    </citation>
    <scope>IDENTIFICATION</scope>
</reference>
<dbReference type="Pfam" id="PF00784">
    <property type="entry name" value="MyTH4"/>
    <property type="match status" value="1"/>
</dbReference>
<feature type="domain" description="Ras-associating" evidence="6">
    <location>
        <begin position="182"/>
        <end position="263"/>
    </location>
</feature>